<sequence length="84" mass="9802">MVKIGQISAKSSNSTTFKFVTNPKITKKNWVQLLEISRFDSWSKILWYAKYVPDKVIKTRGIMPKRQAWKTSRRSIFTLNAGHL</sequence>
<reference evidence="1" key="1">
    <citation type="submission" date="2021-09" db="EMBL/GenBank/DDBJ databases">
        <authorList>
            <consortium name="AG Swart"/>
            <person name="Singh M."/>
            <person name="Singh A."/>
            <person name="Seah K."/>
            <person name="Emmerich C."/>
        </authorList>
    </citation>
    <scope>NUCLEOTIDE SEQUENCE</scope>
    <source>
        <strain evidence="1">ATCC30299</strain>
    </source>
</reference>
<comment type="caution">
    <text evidence="1">The sequence shown here is derived from an EMBL/GenBank/DDBJ whole genome shotgun (WGS) entry which is preliminary data.</text>
</comment>
<name>A0AAU9KRF0_9CILI</name>
<keyword evidence="2" id="KW-1185">Reference proteome</keyword>
<dbReference type="EMBL" id="CAJZBQ010000063">
    <property type="protein sequence ID" value="CAG9335864.1"/>
    <property type="molecule type" value="Genomic_DNA"/>
</dbReference>
<dbReference type="Proteomes" id="UP001162131">
    <property type="component" value="Unassembled WGS sequence"/>
</dbReference>
<evidence type="ECO:0000313" key="1">
    <source>
        <dbReference type="EMBL" id="CAG9335864.1"/>
    </source>
</evidence>
<protein>
    <submittedName>
        <fullName evidence="1">Uncharacterized protein</fullName>
    </submittedName>
</protein>
<accession>A0AAU9KRF0</accession>
<evidence type="ECO:0000313" key="2">
    <source>
        <dbReference type="Proteomes" id="UP001162131"/>
    </source>
</evidence>
<proteinExistence type="predicted"/>
<dbReference type="AlphaFoldDB" id="A0AAU9KRF0"/>
<organism evidence="1 2">
    <name type="scientific">Blepharisma stoltei</name>
    <dbReference type="NCBI Taxonomy" id="1481888"/>
    <lineage>
        <taxon>Eukaryota</taxon>
        <taxon>Sar</taxon>
        <taxon>Alveolata</taxon>
        <taxon>Ciliophora</taxon>
        <taxon>Postciliodesmatophora</taxon>
        <taxon>Heterotrichea</taxon>
        <taxon>Heterotrichida</taxon>
        <taxon>Blepharismidae</taxon>
        <taxon>Blepharisma</taxon>
    </lineage>
</organism>
<gene>
    <name evidence="1" type="ORF">BSTOLATCC_MIC65184</name>
</gene>